<dbReference type="SUPFAM" id="SSF46915">
    <property type="entry name" value="Polynucleotide phosphorylase/guanosine pentaphosphate synthase (PNPase/GPSI), domain 3"/>
    <property type="match status" value="1"/>
</dbReference>
<dbReference type="EMBL" id="JBHLVZ010000010">
    <property type="protein sequence ID" value="MFC0385576.1"/>
    <property type="molecule type" value="Genomic_DNA"/>
</dbReference>
<dbReference type="Gene3D" id="3.30.1370.10">
    <property type="entry name" value="K Homology domain, type 1"/>
    <property type="match status" value="1"/>
</dbReference>
<dbReference type="InterPro" id="IPR001247">
    <property type="entry name" value="ExoRNase_PH_dom1"/>
</dbReference>
<feature type="binding site" evidence="7">
    <location>
        <position position="486"/>
    </location>
    <ligand>
        <name>Mg(2+)</name>
        <dbReference type="ChEBI" id="CHEBI:18420"/>
    </ligand>
</feature>
<dbReference type="InterPro" id="IPR036612">
    <property type="entry name" value="KH_dom_type_1_sf"/>
</dbReference>
<evidence type="ECO:0000256" key="8">
    <source>
        <dbReference type="SAM" id="MobiDB-lite"/>
    </source>
</evidence>
<evidence type="ECO:0000256" key="2">
    <source>
        <dbReference type="ARBA" id="ARBA00022490"/>
    </source>
</evidence>
<keyword evidence="2 7" id="KW-0963">Cytoplasm</keyword>
<proteinExistence type="inferred from homology"/>
<dbReference type="CDD" id="cd11363">
    <property type="entry name" value="RNase_PH_PNPase_1"/>
    <property type="match status" value="1"/>
</dbReference>
<dbReference type="InterPro" id="IPR027408">
    <property type="entry name" value="PNPase/RNase_PH_dom_sf"/>
</dbReference>
<dbReference type="InterPro" id="IPR003029">
    <property type="entry name" value="S1_domain"/>
</dbReference>
<sequence>MFDNYYRKDIEWGGKTLTLETGKVARQADGAVMARLGDTIVLCTVVGARNVKPGQDFFPLTVNYQEKAYAAGKIPGGFFKREGRPSENETLVSRLIDRPIRPLFPEGFRNEIQVVATVLSHDLENNPDVVAMVGCSAALTISGIPFFGPIAGARVGYAGGEYILNPTMEQVKTSELDLFVAGTAEGVLMVESEAKELSEDVMLGAVEFGHKAFQPVIQGIIELAERAAKEPWALTEVSDAERALKARIAEIGAADMAEAYKETVKQSRYAKVGAVKKAIAEKLEAEGYDAAAAKGLMKGLEADVVRNTILDTGIRIDGRDTKTVRPIVAEVGVLPRSHGSSLFTRGETQAFCVATLGTGQDEQIIDALAGEYREDFMLHYNFPPYSVGETGRMGSPGRREIGHGKLAWRAIHPLLPEKDKFPYTIRVVSEITESNGSSSMATVCGTSLSLMDAGVPLKRPCAGIAMGLIKEEKGFAVLSDILGDEDHLGDMDFKVAGSEQGITALQMDIKITSITFEIMRIALDQAKDGRIHILGEMAKGLSGSRGEVAATAPRITVIQVPKDKIREVIGTGGKVIREIVEQTGTKIDIEDDGTIKIASSSTEATQAAIDRIRGITAEAEVGAIYNGTVVKVADFGAFVNFLGAKDGLVHISELGQERVSRTGDVVSVGDKVKVKVIGFDDRGKVKLSMRTVDQQTGADITEQVGAKRPRPEGEEGGDRGGDRGGERGPRRERDGFRGGDRGPRRQD</sequence>
<comment type="caution">
    <text evidence="10">The sequence shown here is derived from an EMBL/GenBank/DDBJ whole genome shotgun (WGS) entry which is preliminary data.</text>
</comment>
<dbReference type="InterPro" id="IPR036345">
    <property type="entry name" value="ExoRNase_PH_dom2_sf"/>
</dbReference>
<evidence type="ECO:0000256" key="4">
    <source>
        <dbReference type="ARBA" id="ARBA00022695"/>
    </source>
</evidence>
<evidence type="ECO:0000256" key="1">
    <source>
        <dbReference type="ARBA" id="ARBA00007404"/>
    </source>
</evidence>
<dbReference type="NCBIfam" id="NF008805">
    <property type="entry name" value="PRK11824.1"/>
    <property type="match status" value="1"/>
</dbReference>
<comment type="similarity">
    <text evidence="1 7">Belongs to the polyribonucleotide nucleotidyltransferase family.</text>
</comment>
<keyword evidence="5 7" id="KW-0460">Magnesium</keyword>
<dbReference type="InterPro" id="IPR036456">
    <property type="entry name" value="PNPase_PH_RNA-bd_sf"/>
</dbReference>
<dbReference type="Pfam" id="PF01138">
    <property type="entry name" value="RNase_PH"/>
    <property type="match status" value="2"/>
</dbReference>
<dbReference type="InterPro" id="IPR020568">
    <property type="entry name" value="Ribosomal_Su5_D2-typ_SF"/>
</dbReference>
<dbReference type="InterPro" id="IPR012340">
    <property type="entry name" value="NA-bd_OB-fold"/>
</dbReference>
<dbReference type="Proteomes" id="UP001589789">
    <property type="component" value="Unassembled WGS sequence"/>
</dbReference>
<feature type="domain" description="S1 motif" evidence="9">
    <location>
        <begin position="622"/>
        <end position="690"/>
    </location>
</feature>
<evidence type="ECO:0000313" key="11">
    <source>
        <dbReference type="Proteomes" id="UP001589789"/>
    </source>
</evidence>
<dbReference type="RefSeq" id="WP_377049725.1">
    <property type="nucleotide sequence ID" value="NZ_JBHLVZ010000010.1"/>
</dbReference>
<keyword evidence="4 7" id="KW-0548">Nucleotidyltransferase</keyword>
<dbReference type="SMART" id="SM00322">
    <property type="entry name" value="KH"/>
    <property type="match status" value="1"/>
</dbReference>
<evidence type="ECO:0000256" key="5">
    <source>
        <dbReference type="ARBA" id="ARBA00022842"/>
    </source>
</evidence>
<accession>A0ABV6IPP7</accession>
<protein>
    <recommendedName>
        <fullName evidence="7">Polyribonucleotide nucleotidyltransferase</fullName>
        <ecNumber evidence="7">2.7.7.8</ecNumber>
    </recommendedName>
    <alternativeName>
        <fullName evidence="7">Polynucleotide phosphorylase</fullName>
        <shortName evidence="7">PNPase</shortName>
    </alternativeName>
</protein>
<dbReference type="PANTHER" id="PTHR11252:SF0">
    <property type="entry name" value="POLYRIBONUCLEOTIDE NUCLEOTIDYLTRANSFERASE 1, MITOCHONDRIAL"/>
    <property type="match status" value="1"/>
</dbReference>
<dbReference type="InterPro" id="IPR012162">
    <property type="entry name" value="PNPase"/>
</dbReference>
<dbReference type="Pfam" id="PF03726">
    <property type="entry name" value="PNPase"/>
    <property type="match status" value="1"/>
</dbReference>
<feature type="binding site" evidence="7">
    <location>
        <position position="492"/>
    </location>
    <ligand>
        <name>Mg(2+)</name>
        <dbReference type="ChEBI" id="CHEBI:18420"/>
    </ligand>
</feature>
<dbReference type="CDD" id="cd11364">
    <property type="entry name" value="RNase_PH_PNPase_2"/>
    <property type="match status" value="1"/>
</dbReference>
<dbReference type="SMART" id="SM00316">
    <property type="entry name" value="S1"/>
    <property type="match status" value="1"/>
</dbReference>
<comment type="subcellular location">
    <subcellularLocation>
        <location evidence="7">Cytoplasm</location>
    </subcellularLocation>
</comment>
<dbReference type="HAMAP" id="MF_01595">
    <property type="entry name" value="PNPase"/>
    <property type="match status" value="1"/>
</dbReference>
<evidence type="ECO:0000256" key="7">
    <source>
        <dbReference type="HAMAP-Rule" id="MF_01595"/>
    </source>
</evidence>
<dbReference type="SUPFAM" id="SSF55666">
    <property type="entry name" value="Ribonuclease PH domain 2-like"/>
    <property type="match status" value="2"/>
</dbReference>
<feature type="region of interest" description="Disordered" evidence="8">
    <location>
        <begin position="690"/>
        <end position="747"/>
    </location>
</feature>
<dbReference type="InterPro" id="IPR004088">
    <property type="entry name" value="KH_dom_type_1"/>
</dbReference>
<dbReference type="SUPFAM" id="SSF54211">
    <property type="entry name" value="Ribosomal protein S5 domain 2-like"/>
    <property type="match status" value="2"/>
</dbReference>
<dbReference type="PROSITE" id="PS50084">
    <property type="entry name" value="KH_TYPE_1"/>
    <property type="match status" value="1"/>
</dbReference>
<dbReference type="GO" id="GO:0004654">
    <property type="term" value="F:polyribonucleotide nucleotidyltransferase activity"/>
    <property type="evidence" value="ECO:0007669"/>
    <property type="project" value="UniProtKB-EC"/>
</dbReference>
<reference evidence="10 11" key="1">
    <citation type="submission" date="2024-09" db="EMBL/GenBank/DDBJ databases">
        <authorList>
            <person name="Sun Q."/>
            <person name="Mori K."/>
        </authorList>
    </citation>
    <scope>NUCLEOTIDE SEQUENCE [LARGE SCALE GENOMIC DNA]</scope>
    <source>
        <strain evidence="10 11">CCM 7468</strain>
    </source>
</reference>
<evidence type="ECO:0000256" key="6">
    <source>
        <dbReference type="ARBA" id="ARBA00022884"/>
    </source>
</evidence>
<organism evidence="10 11">
    <name type="scientific">Muricoccus vinaceus</name>
    <dbReference type="NCBI Taxonomy" id="424704"/>
    <lineage>
        <taxon>Bacteria</taxon>
        <taxon>Pseudomonadati</taxon>
        <taxon>Pseudomonadota</taxon>
        <taxon>Alphaproteobacteria</taxon>
        <taxon>Acetobacterales</taxon>
        <taxon>Roseomonadaceae</taxon>
        <taxon>Muricoccus</taxon>
    </lineage>
</organism>
<keyword evidence="6 7" id="KW-0694">RNA-binding</keyword>
<dbReference type="EC" id="2.7.7.8" evidence="7"/>
<keyword evidence="11" id="KW-1185">Reference proteome</keyword>
<dbReference type="SUPFAM" id="SSF54791">
    <property type="entry name" value="Eukaryotic type KH-domain (KH-domain type I)"/>
    <property type="match status" value="1"/>
</dbReference>
<dbReference type="Gene3D" id="2.40.50.140">
    <property type="entry name" value="Nucleic acid-binding proteins"/>
    <property type="match status" value="1"/>
</dbReference>
<dbReference type="PANTHER" id="PTHR11252">
    <property type="entry name" value="POLYRIBONUCLEOTIDE NUCLEOTIDYLTRANSFERASE"/>
    <property type="match status" value="1"/>
</dbReference>
<dbReference type="CDD" id="cd04472">
    <property type="entry name" value="S1_PNPase"/>
    <property type="match status" value="1"/>
</dbReference>
<comment type="function">
    <text evidence="7">Involved in mRNA degradation. Catalyzes the phosphorolysis of single-stranded polyribonucleotides processively in the 3'- to 5'-direction.</text>
</comment>
<keyword evidence="7" id="KW-0479">Metal-binding</keyword>
<dbReference type="InterPro" id="IPR015847">
    <property type="entry name" value="ExoRNase_PH_dom2"/>
</dbReference>
<dbReference type="Pfam" id="PF00575">
    <property type="entry name" value="S1"/>
    <property type="match status" value="1"/>
</dbReference>
<dbReference type="CDD" id="cd02393">
    <property type="entry name" value="KH-I_PNPase"/>
    <property type="match status" value="1"/>
</dbReference>
<dbReference type="InterPro" id="IPR015848">
    <property type="entry name" value="PNPase_PH_RNA-bd_bac/org-type"/>
</dbReference>
<comment type="cofactor">
    <cofactor evidence="7">
        <name>Mg(2+)</name>
        <dbReference type="ChEBI" id="CHEBI:18420"/>
    </cofactor>
</comment>
<evidence type="ECO:0000256" key="3">
    <source>
        <dbReference type="ARBA" id="ARBA00022679"/>
    </source>
</evidence>
<dbReference type="Pfam" id="PF03725">
    <property type="entry name" value="RNase_PH_C"/>
    <property type="match status" value="1"/>
</dbReference>
<evidence type="ECO:0000313" key="10">
    <source>
        <dbReference type="EMBL" id="MFC0385576.1"/>
    </source>
</evidence>
<name>A0ABV6IPP7_9PROT</name>
<dbReference type="Pfam" id="PF00013">
    <property type="entry name" value="KH_1"/>
    <property type="match status" value="1"/>
</dbReference>
<dbReference type="PROSITE" id="PS50126">
    <property type="entry name" value="S1"/>
    <property type="match status" value="1"/>
</dbReference>
<dbReference type="InterPro" id="IPR004087">
    <property type="entry name" value="KH_dom"/>
</dbReference>
<dbReference type="PIRSF" id="PIRSF005499">
    <property type="entry name" value="PNPase"/>
    <property type="match status" value="1"/>
</dbReference>
<dbReference type="SUPFAM" id="SSF50249">
    <property type="entry name" value="Nucleic acid-binding proteins"/>
    <property type="match status" value="1"/>
</dbReference>
<comment type="catalytic activity">
    <reaction evidence="7">
        <text>RNA(n+1) + phosphate = RNA(n) + a ribonucleoside 5'-diphosphate</text>
        <dbReference type="Rhea" id="RHEA:22096"/>
        <dbReference type="Rhea" id="RHEA-COMP:14527"/>
        <dbReference type="Rhea" id="RHEA-COMP:17342"/>
        <dbReference type="ChEBI" id="CHEBI:43474"/>
        <dbReference type="ChEBI" id="CHEBI:57930"/>
        <dbReference type="ChEBI" id="CHEBI:140395"/>
        <dbReference type="EC" id="2.7.7.8"/>
    </reaction>
</comment>
<dbReference type="NCBIfam" id="TIGR03591">
    <property type="entry name" value="polynuc_phos"/>
    <property type="match status" value="1"/>
</dbReference>
<keyword evidence="3 7" id="KW-0808">Transferase</keyword>
<feature type="compositionally biased region" description="Basic and acidic residues" evidence="8">
    <location>
        <begin position="709"/>
        <end position="747"/>
    </location>
</feature>
<dbReference type="Gene3D" id="3.30.230.70">
    <property type="entry name" value="GHMP Kinase, N-terminal domain"/>
    <property type="match status" value="2"/>
</dbReference>
<gene>
    <name evidence="7 10" type="primary">pnp</name>
    <name evidence="10" type="ORF">ACFFIC_08410</name>
</gene>
<evidence type="ECO:0000259" key="9">
    <source>
        <dbReference type="PROSITE" id="PS50126"/>
    </source>
</evidence>